<evidence type="ECO:0000313" key="1">
    <source>
        <dbReference type="EMBL" id="MBK1867715.1"/>
    </source>
</evidence>
<organism evidence="1 2">
    <name type="scientific">Taklimakanibacter albus</name>
    <dbReference type="NCBI Taxonomy" id="2800327"/>
    <lineage>
        <taxon>Bacteria</taxon>
        <taxon>Pseudomonadati</taxon>
        <taxon>Pseudomonadota</taxon>
        <taxon>Alphaproteobacteria</taxon>
        <taxon>Hyphomicrobiales</taxon>
        <taxon>Aestuariivirgaceae</taxon>
        <taxon>Taklimakanibacter</taxon>
    </lineage>
</organism>
<reference evidence="1" key="1">
    <citation type="submission" date="2021-01" db="EMBL/GenBank/DDBJ databases">
        <authorList>
            <person name="Sun Q."/>
        </authorList>
    </citation>
    <scope>NUCLEOTIDE SEQUENCE</scope>
    <source>
        <strain evidence="1">YIM B02566</strain>
    </source>
</reference>
<gene>
    <name evidence="1" type="ORF">JHL16_15255</name>
</gene>
<comment type="caution">
    <text evidence="1">The sequence shown here is derived from an EMBL/GenBank/DDBJ whole genome shotgun (WGS) entry which is preliminary data.</text>
</comment>
<name>A0ACC5R512_9HYPH</name>
<accession>A0ACC5R512</accession>
<sequence>MAMSQKWWPRALIGSAQILVLVSLIVAGVSLLGSSTDQRILTVFLINLIAAIGLQIYTGTSGIISFGHVGFMALGAYGSALFTADPAIKAMGIPNAPDFILTSAMGFLPAMLIGVGVAAIVAAVIGRVFVRLGGSAAAVATLGFMVMVFTVLSNAEEWTRGAKAFSGIPAYTTMGWCMGAFAVILVIARLLRESDTGLGLRSSRDDAIAAQASGVDVVNSRYVMWVASAACSAVAGALYAHYIGAILPKAFHFELTFLIVTMVIVGGQSITGAIVGTLLITILAEALRRLENGFSLGSFSLSEAPGLTTAVLALLIVFTLTMRPQGLVGRWELDDLTMRWLAKRRPAASGAALPFEKDRERNPAA</sequence>
<keyword evidence="2" id="KW-1185">Reference proteome</keyword>
<dbReference type="Proteomes" id="UP000616151">
    <property type="component" value="Unassembled WGS sequence"/>
</dbReference>
<proteinExistence type="predicted"/>
<protein>
    <submittedName>
        <fullName evidence="1">Branched-chain amino acid ABC transporter permease</fullName>
    </submittedName>
</protein>
<dbReference type="EMBL" id="JAENHL010000007">
    <property type="protein sequence ID" value="MBK1867715.1"/>
    <property type="molecule type" value="Genomic_DNA"/>
</dbReference>
<evidence type="ECO:0000313" key="2">
    <source>
        <dbReference type="Proteomes" id="UP000616151"/>
    </source>
</evidence>